<evidence type="ECO:0000256" key="14">
    <source>
        <dbReference type="ARBA" id="ARBA00061477"/>
    </source>
</evidence>
<evidence type="ECO:0000256" key="12">
    <source>
        <dbReference type="ARBA" id="ARBA00023242"/>
    </source>
</evidence>
<dbReference type="GO" id="GO:0005524">
    <property type="term" value="F:ATP binding"/>
    <property type="evidence" value="ECO:0007669"/>
    <property type="project" value="UniProtKB-KW"/>
</dbReference>
<dbReference type="CDD" id="cd19503">
    <property type="entry name" value="RecA-like_CDC48_NLV2_r1-like"/>
    <property type="match status" value="1"/>
</dbReference>
<dbReference type="GO" id="GO:0097352">
    <property type="term" value="P:autophagosome maturation"/>
    <property type="evidence" value="ECO:0007669"/>
    <property type="project" value="TreeGrafter"/>
</dbReference>
<evidence type="ECO:0000313" key="21">
    <source>
        <dbReference type="EMBL" id="KAG9352234.1"/>
    </source>
</evidence>
<evidence type="ECO:0000256" key="9">
    <source>
        <dbReference type="ARBA" id="ARBA00022840"/>
    </source>
</evidence>
<evidence type="ECO:0000256" key="7">
    <source>
        <dbReference type="ARBA" id="ARBA00022741"/>
    </source>
</evidence>
<evidence type="ECO:0000256" key="2">
    <source>
        <dbReference type="ARBA" id="ARBA00004186"/>
    </source>
</evidence>
<evidence type="ECO:0000256" key="18">
    <source>
        <dbReference type="ARBA" id="ARBA00082436"/>
    </source>
</evidence>
<dbReference type="PANTHER" id="PTHR23077">
    <property type="entry name" value="AAA-FAMILY ATPASE"/>
    <property type="match status" value="1"/>
</dbReference>
<sequence>QAQRTQKVYLSSVKPRARLQSANNILLRTHVVAAFVWILLSEADDSTVENTHEAEEMMNLKVLPLDICDEGTQRCRLGPGLMASLGLRIGAPVHVTVAGGGCLCTAWPRSDLAEGFLQLDTKCATIDLITANFKDISVSPRHIRALCSPKLKGVSVKVVVQSMEVKKYSSDSLIHDLVKDMLRGIYVAGKHIVDVSHLKSLVELILIQQLDPCSSDTGLITAKTSVKIEEIQTLNSYRCQLQKSSDISLGGMEDICSAMKEMLNLPLRYPGALQMLGLSCPKGVLLIGPPGVGKTMLVRSVVKEVGAFLVTINGPVILGSRPGESEENLRRMFKRANEAAQEGPCVLFIDEIDSLCPKRAGSTSAPQNRVVAQLLTLMDGIGSEERFVIIGATNQPDTLDPALRRPGRFDREVIIGVPTLHQRKSILDSLSSKMPLSDSVDLVALAEMTTGYVGADLSALCREAALQAILHSSQESESNSVDMKHFLEALKKIQPSCLRSSIGLTEFKPITWDQIGGLEDVKLKLKQSIEWPMKFPEAFTRLGLSRPRGVLLYGPPGCAKTTLVKAAASSTHCAFLSVSGAELFSPFVGDSEKAMAQLFRQARACAPSILFLDEIDSILGSHFGTTAPHSVQARVLSVLLNELDGVGLKTLERRGSHRMSCQPEGTIEFQREQQMEYQEVCNKDVMIVAATNRPDALDSALLRPGRLDKIIYVPPPDMQARLAILEICTKRMPLESDVCLEELAQKTHLFSGADLENLCKEAALLTLQEEGMDASSIKQKHFIKSLKNPSLNSQQIDSYQHLFTN</sequence>
<keyword evidence="12" id="KW-0539">Nucleus</keyword>
<comment type="subunit">
    <text evidence="15">Part of the 55LCC heterohexameric ATPase complex composed at least of AIRIM, AFG2A, AFG2B and CINP. Associates with pre-60S ribosomal particles.</text>
</comment>
<dbReference type="GO" id="GO:0030970">
    <property type="term" value="P:retrograde protein transport, ER to cytosol"/>
    <property type="evidence" value="ECO:0007669"/>
    <property type="project" value="TreeGrafter"/>
</dbReference>
<keyword evidence="8" id="KW-0378">Hydrolase</keyword>
<comment type="caution">
    <text evidence="21">The sequence shown here is derived from an EMBL/GenBank/DDBJ whole genome shotgun (WGS) entry which is preliminary data.</text>
</comment>
<keyword evidence="6" id="KW-0677">Repeat</keyword>
<dbReference type="GO" id="GO:0042254">
    <property type="term" value="P:ribosome biogenesis"/>
    <property type="evidence" value="ECO:0007669"/>
    <property type="project" value="UniProtKB-KW"/>
</dbReference>
<reference evidence="21" key="1">
    <citation type="thesis" date="2021" institute="BYU ScholarsArchive" country="Provo, UT, USA">
        <title>Applications of and Algorithms for Genome Assembly and Genomic Analyses with an Emphasis on Marine Teleosts.</title>
        <authorList>
            <person name="Pickett B.D."/>
        </authorList>
    </citation>
    <scope>NUCLEOTIDE SEQUENCE</scope>
    <source>
        <strain evidence="21">HI-2016</strain>
    </source>
</reference>
<evidence type="ECO:0000256" key="8">
    <source>
        <dbReference type="ARBA" id="ARBA00022801"/>
    </source>
</evidence>
<feature type="domain" description="AAA+ ATPase" evidence="20">
    <location>
        <begin position="280"/>
        <end position="419"/>
    </location>
</feature>
<comment type="similarity">
    <text evidence="14">Belongs to the AAA ATPase family. AFG2 subfamily.</text>
</comment>
<proteinExistence type="inferred from homology"/>
<dbReference type="GO" id="GO:0051228">
    <property type="term" value="P:mitotic spindle disassembly"/>
    <property type="evidence" value="ECO:0007669"/>
    <property type="project" value="TreeGrafter"/>
</dbReference>
<dbReference type="Proteomes" id="UP000824540">
    <property type="component" value="Unassembled WGS sequence"/>
</dbReference>
<evidence type="ECO:0000256" key="3">
    <source>
        <dbReference type="ARBA" id="ARBA00012554"/>
    </source>
</evidence>
<keyword evidence="7" id="KW-0547">Nucleotide-binding</keyword>
<protein>
    <recommendedName>
        <fullName evidence="16">ATPase family gene 2 protein homolog B</fullName>
        <ecNumber evidence="3">3.6.4.10</ecNumber>
    </recommendedName>
    <alternativeName>
        <fullName evidence="18">AFG2 AAA ATPase homolog B</fullName>
    </alternativeName>
    <alternativeName>
        <fullName evidence="17">Ribosome biogenesis protein SPATA5L1</fullName>
    </alternativeName>
    <alternativeName>
        <fullName evidence="19">Spermatogenesis-associated protein 5-like protein 1</fullName>
    </alternativeName>
</protein>
<evidence type="ECO:0000256" key="19">
    <source>
        <dbReference type="ARBA" id="ARBA00084032"/>
    </source>
</evidence>
<evidence type="ECO:0000256" key="6">
    <source>
        <dbReference type="ARBA" id="ARBA00022737"/>
    </source>
</evidence>
<evidence type="ECO:0000256" key="1">
    <source>
        <dbReference type="ARBA" id="ARBA00004123"/>
    </source>
</evidence>
<evidence type="ECO:0000256" key="15">
    <source>
        <dbReference type="ARBA" id="ARBA00065200"/>
    </source>
</evidence>
<dbReference type="InterPro" id="IPR003959">
    <property type="entry name" value="ATPase_AAA_core"/>
</dbReference>
<dbReference type="EMBL" id="JAFBMS010000005">
    <property type="protein sequence ID" value="KAG9352234.1"/>
    <property type="molecule type" value="Genomic_DNA"/>
</dbReference>
<dbReference type="OrthoDB" id="27435at2759"/>
<dbReference type="FunFam" id="3.40.50.300:FF:001081">
    <property type="entry name" value="Spermatogenesis-associated protein 5-like protein 1"/>
    <property type="match status" value="1"/>
</dbReference>
<evidence type="ECO:0000256" key="11">
    <source>
        <dbReference type="ARBA" id="ARBA00023212"/>
    </source>
</evidence>
<dbReference type="SUPFAM" id="SSF52540">
    <property type="entry name" value="P-loop containing nucleoside triphosphate hydrolases"/>
    <property type="match status" value="2"/>
</dbReference>
<evidence type="ECO:0000256" key="4">
    <source>
        <dbReference type="ARBA" id="ARBA00022490"/>
    </source>
</evidence>
<gene>
    <name evidence="21" type="ORF">JZ751_020647</name>
</gene>
<evidence type="ECO:0000256" key="10">
    <source>
        <dbReference type="ARBA" id="ARBA00022990"/>
    </source>
</evidence>
<dbReference type="InterPro" id="IPR027417">
    <property type="entry name" value="P-loop_NTPase"/>
</dbReference>
<evidence type="ECO:0000256" key="5">
    <source>
        <dbReference type="ARBA" id="ARBA00022517"/>
    </source>
</evidence>
<dbReference type="GO" id="GO:0034098">
    <property type="term" value="C:VCP-NPL4-UFD1 AAA ATPase complex"/>
    <property type="evidence" value="ECO:0007669"/>
    <property type="project" value="TreeGrafter"/>
</dbReference>
<name>A0A8T2PIB7_9TELE</name>
<dbReference type="GO" id="GO:0005819">
    <property type="term" value="C:spindle"/>
    <property type="evidence" value="ECO:0007669"/>
    <property type="project" value="UniProtKB-SubCell"/>
</dbReference>
<dbReference type="SMART" id="SM00382">
    <property type="entry name" value="AAA"/>
    <property type="match status" value="2"/>
</dbReference>
<dbReference type="InterPro" id="IPR050168">
    <property type="entry name" value="AAA_ATPase_domain"/>
</dbReference>
<dbReference type="Gene3D" id="3.40.50.300">
    <property type="entry name" value="P-loop containing nucleotide triphosphate hydrolases"/>
    <property type="match status" value="2"/>
</dbReference>
<comment type="subcellular location">
    <subcellularLocation>
        <location evidence="2">Cytoplasm</location>
        <location evidence="2">Cytoskeleton</location>
        <location evidence="2">Spindle</location>
    </subcellularLocation>
    <subcellularLocation>
        <location evidence="1">Nucleus</location>
    </subcellularLocation>
</comment>
<comment type="function">
    <text evidence="13">ATP-dependent chaperone part of the 55LCC heterohexameric ATPase complex which is chromatin-associated and promotes replisome proteostasis to maintain replication fork progression and genome stability. Required for replication fork progression, sister chromatid cohesion, and chromosome stability. The ATPase activity is specifically enhanced by replication fork DNA and is coupled to cysteine protease-dependent cleavage of replisome substrates in response to replication fork damage. Uses ATPase activity to process replisome substrates in S-phase, facilitating their proteolytic turnover from chromatin to ensure DNA replication and mitotic fidelity. Plays an essential role in the cytoplasmic maturation steps of pre-60S ribosomal particles by promoting the release of shuttling protein RSL24D1/RLP24 from the pre-ribosomal particles.</text>
</comment>
<evidence type="ECO:0000256" key="16">
    <source>
        <dbReference type="ARBA" id="ARBA00073855"/>
    </source>
</evidence>
<dbReference type="FunFam" id="1.10.8.60:FF:000038">
    <property type="entry name" value="spermatogenesis-associated protein 5-like protein 1"/>
    <property type="match status" value="1"/>
</dbReference>
<dbReference type="InterPro" id="IPR041569">
    <property type="entry name" value="AAA_lid_3"/>
</dbReference>
<evidence type="ECO:0000256" key="17">
    <source>
        <dbReference type="ARBA" id="ARBA00075287"/>
    </source>
</evidence>
<dbReference type="GO" id="GO:0005829">
    <property type="term" value="C:cytosol"/>
    <property type="evidence" value="ECO:0007669"/>
    <property type="project" value="TreeGrafter"/>
</dbReference>
<keyword evidence="9" id="KW-0067">ATP-binding</keyword>
<dbReference type="PANTHER" id="PTHR23077:SF194">
    <property type="entry name" value="ATPASE FAMILY GENE 2 PROTEIN HOMOLOG B"/>
    <property type="match status" value="1"/>
</dbReference>
<dbReference type="Pfam" id="PF00004">
    <property type="entry name" value="AAA"/>
    <property type="match status" value="2"/>
</dbReference>
<feature type="non-terminal residue" evidence="21">
    <location>
        <position position="1"/>
    </location>
</feature>
<dbReference type="GO" id="GO:0005634">
    <property type="term" value="C:nucleus"/>
    <property type="evidence" value="ECO:0007669"/>
    <property type="project" value="UniProtKB-SubCell"/>
</dbReference>
<dbReference type="InterPro" id="IPR003960">
    <property type="entry name" value="ATPase_AAA_CS"/>
</dbReference>
<dbReference type="InterPro" id="IPR003593">
    <property type="entry name" value="AAA+_ATPase"/>
</dbReference>
<dbReference type="FunFam" id="3.40.50.300:FF:001161">
    <property type="entry name" value="spermatogenesis-associated protein 5-like protein 1"/>
    <property type="match status" value="1"/>
</dbReference>
<keyword evidence="11" id="KW-0206">Cytoskeleton</keyword>
<dbReference type="AlphaFoldDB" id="A0A8T2PIB7"/>
<keyword evidence="10" id="KW-0007">Acetylation</keyword>
<keyword evidence="4" id="KW-0963">Cytoplasm</keyword>
<keyword evidence="22" id="KW-1185">Reference proteome</keyword>
<dbReference type="FunFam" id="1.10.8.60:FF:000075">
    <property type="entry name" value="Spermatogenesis-associated protein 5-like protein 1"/>
    <property type="match status" value="1"/>
</dbReference>
<dbReference type="GO" id="GO:0016887">
    <property type="term" value="F:ATP hydrolysis activity"/>
    <property type="evidence" value="ECO:0007669"/>
    <property type="project" value="InterPro"/>
</dbReference>
<dbReference type="Pfam" id="PF17862">
    <property type="entry name" value="AAA_lid_3"/>
    <property type="match status" value="2"/>
</dbReference>
<evidence type="ECO:0000256" key="13">
    <source>
        <dbReference type="ARBA" id="ARBA00053521"/>
    </source>
</evidence>
<organism evidence="21 22">
    <name type="scientific">Albula glossodonta</name>
    <name type="common">roundjaw bonefish</name>
    <dbReference type="NCBI Taxonomy" id="121402"/>
    <lineage>
        <taxon>Eukaryota</taxon>
        <taxon>Metazoa</taxon>
        <taxon>Chordata</taxon>
        <taxon>Craniata</taxon>
        <taxon>Vertebrata</taxon>
        <taxon>Euteleostomi</taxon>
        <taxon>Actinopterygii</taxon>
        <taxon>Neopterygii</taxon>
        <taxon>Teleostei</taxon>
        <taxon>Albuliformes</taxon>
        <taxon>Albulidae</taxon>
        <taxon>Albula</taxon>
    </lineage>
</organism>
<evidence type="ECO:0000313" key="22">
    <source>
        <dbReference type="Proteomes" id="UP000824540"/>
    </source>
</evidence>
<dbReference type="GO" id="GO:0031593">
    <property type="term" value="F:polyubiquitin modification-dependent protein binding"/>
    <property type="evidence" value="ECO:0007669"/>
    <property type="project" value="TreeGrafter"/>
</dbReference>
<dbReference type="PROSITE" id="PS00674">
    <property type="entry name" value="AAA"/>
    <property type="match status" value="1"/>
</dbReference>
<keyword evidence="5" id="KW-0690">Ribosome biogenesis</keyword>
<dbReference type="EC" id="3.6.4.10" evidence="3"/>
<dbReference type="Gene3D" id="1.10.8.60">
    <property type="match status" value="2"/>
</dbReference>
<feature type="domain" description="AAA+ ATPase" evidence="20">
    <location>
        <begin position="546"/>
        <end position="717"/>
    </location>
</feature>
<evidence type="ECO:0000259" key="20">
    <source>
        <dbReference type="SMART" id="SM00382"/>
    </source>
</evidence>
<accession>A0A8T2PIB7</accession>